<sequence>MRAGPSTKPTDSPRPLIALLILIRPELQPHPSHRAVLSSLSHSLINQTYWPQQYKGLPLELTRAHLNLKRLTSSPCAIIDISNRRCGEGADERPSAAPHAELLLKTTDDICF</sequence>
<accession>A0A6G1PTA3</accession>
<proteinExistence type="predicted"/>
<reference evidence="1 2" key="1">
    <citation type="submission" date="2019-02" db="EMBL/GenBank/DDBJ databases">
        <title>Opniocepnalus argus genome.</title>
        <authorList>
            <person name="Zhou C."/>
            <person name="Xiao S."/>
        </authorList>
    </citation>
    <scope>NUCLEOTIDE SEQUENCE [LARGE SCALE GENOMIC DNA]</scope>
    <source>
        <strain evidence="1">OARG1902GOOAL</strain>
        <tissue evidence="1">Muscle</tissue>
    </source>
</reference>
<keyword evidence="2" id="KW-1185">Reference proteome</keyword>
<dbReference type="Proteomes" id="UP000503349">
    <property type="component" value="Chromosome 8"/>
</dbReference>
<organism evidence="1 2">
    <name type="scientific">Channa argus</name>
    <name type="common">Northern snakehead</name>
    <name type="synonym">Ophicephalus argus</name>
    <dbReference type="NCBI Taxonomy" id="215402"/>
    <lineage>
        <taxon>Eukaryota</taxon>
        <taxon>Metazoa</taxon>
        <taxon>Chordata</taxon>
        <taxon>Craniata</taxon>
        <taxon>Vertebrata</taxon>
        <taxon>Euteleostomi</taxon>
        <taxon>Actinopterygii</taxon>
        <taxon>Neopterygii</taxon>
        <taxon>Teleostei</taxon>
        <taxon>Neoteleostei</taxon>
        <taxon>Acanthomorphata</taxon>
        <taxon>Anabantaria</taxon>
        <taxon>Anabantiformes</taxon>
        <taxon>Channoidei</taxon>
        <taxon>Channidae</taxon>
        <taxon>Channa</taxon>
    </lineage>
</organism>
<evidence type="ECO:0000313" key="1">
    <source>
        <dbReference type="EMBL" id="KAF3693374.1"/>
    </source>
</evidence>
<protein>
    <submittedName>
        <fullName evidence="1">Uncharacterized protein</fullName>
    </submittedName>
</protein>
<dbReference type="EMBL" id="CM015719">
    <property type="protein sequence ID" value="KAF3693374.1"/>
    <property type="molecule type" value="Genomic_DNA"/>
</dbReference>
<dbReference type="AlphaFoldDB" id="A0A6G1PTA3"/>
<evidence type="ECO:0000313" key="2">
    <source>
        <dbReference type="Proteomes" id="UP000503349"/>
    </source>
</evidence>
<reference evidence="2" key="2">
    <citation type="submission" date="2019-02" db="EMBL/GenBank/DDBJ databases">
        <title>Opniocepnalus argus Var Kimnra genome.</title>
        <authorList>
            <person name="Zhou C."/>
            <person name="Xiao S."/>
        </authorList>
    </citation>
    <scope>NUCLEOTIDE SEQUENCE [LARGE SCALE GENOMIC DNA]</scope>
</reference>
<name>A0A6G1PTA3_CHAAH</name>
<gene>
    <name evidence="1" type="ORF">EXN66_Car009050</name>
</gene>